<reference evidence="1" key="1">
    <citation type="journal article" date="2013" name="Environ. Microbiol.">
        <title>Microbiota from the distal guts of lean and obese adolescents exhibit partial functional redundancy besides clear differences in community structure.</title>
        <authorList>
            <person name="Ferrer M."/>
            <person name="Ruiz A."/>
            <person name="Lanza F."/>
            <person name="Haange S.B."/>
            <person name="Oberbach A."/>
            <person name="Till H."/>
            <person name="Bargiela R."/>
            <person name="Campoy C."/>
            <person name="Segura M.T."/>
            <person name="Richter M."/>
            <person name="von Bergen M."/>
            <person name="Seifert J."/>
            <person name="Suarez A."/>
        </authorList>
    </citation>
    <scope>NUCLEOTIDE SEQUENCE</scope>
</reference>
<dbReference type="AlphaFoldDB" id="K1UKK2"/>
<evidence type="ECO:0000313" key="1">
    <source>
        <dbReference type="EMBL" id="EKC72006.1"/>
    </source>
</evidence>
<comment type="caution">
    <text evidence="1">The sequence shown here is derived from an EMBL/GenBank/DDBJ whole genome shotgun (WGS) entry which is preliminary data.</text>
</comment>
<organism evidence="1">
    <name type="scientific">human gut metagenome</name>
    <dbReference type="NCBI Taxonomy" id="408170"/>
    <lineage>
        <taxon>unclassified sequences</taxon>
        <taxon>metagenomes</taxon>
        <taxon>organismal metagenomes</taxon>
    </lineage>
</organism>
<accession>K1UKK2</accession>
<dbReference type="EMBL" id="AJWY01004569">
    <property type="protein sequence ID" value="EKC72006.1"/>
    <property type="molecule type" value="Genomic_DNA"/>
</dbReference>
<name>K1UKK2_9ZZZZ</name>
<sequence length="177" mass="20123">SHGEEDIDWDSYKEGLDENLSEIIAELKKQSPYSISLEKKDVVQIDCRKKQVTIKSNFYSSEICELCREIIVKQGKHNVKVWQSSHSMDVVIQTEVSKTNIITSGKNLLCIGDRGDVDGNDFELLSTPYSLSVGTVSRQGDSCWNLAPYGKTGVDATLWYLRQIKFYDGKFKIKFKL</sequence>
<feature type="non-terminal residue" evidence="1">
    <location>
        <position position="1"/>
    </location>
</feature>
<proteinExistence type="predicted"/>
<gene>
    <name evidence="1" type="ORF">LEA_06963</name>
</gene>
<protein>
    <submittedName>
        <fullName evidence="1">Uncharacterized protein</fullName>
    </submittedName>
</protein>